<sequence length="846" mass="98289">MKYLDRRYLLLLTITLVTIFPQLSFAQEFSISGRVTDTETGEGIPFANVYLKGIEKGAVTDFEGFYKFKTKITADTIVATYVGYQAQAKKFNRLQKVQNIDFFLTPVVQQLDEVTVRPGDYENPAWEILRAVIKNKKRNNKNGLDAFEYESYVRNEIDVDNITEKFRKRKIVGKMVEVVEKSKNLVGEDGQPIVPMFVSETISDVYQTYNPERRKEVIQKTRIKGLGIEDGSIVSQMTGSAFQEFNFYDNWIRMLSKEFVSPIADGWKTFYDYTLIQKMFVIDGISCYRIDFKPRQEGDLAFQGSMWIADEDNYYALKQIDVTLNQSANLNFIEKIKIQQTLTPIKEGSAWVPQKTRIILDIGQINDRWAGLLAKSYVSNKDHRITEAKSSSFYAEEVEVNINDFKETSEEAWKELRHDSLSVAEIEMLDMIDTIQNIPIVKTYIDIAETVVNGYFNLGKVEIGTYAQLYANNNIEGHRFQIGMTSNVDLSRKFKVKAQIAYGTKDEQFKYFFENKWFLSRPKWMILGFESEYDVERVGVFNDDLSNTNLFDASTKWGDFRRPFKNFFNKVYFQSDVWHSFTVKATIRNQDFDPLFNFQYEIPQSDGESLTGSAYKASELVGEVRYAPGYKFIQTQYNTRVVVASDQRPVLLFRYIYGVPKLFGGDFEYHKFQAGIDQWFRVGGWGRFEYNLRGGYIPSTLPYPLLENHLGNQSDLFYNSNSFNLMNFFEFTSDRYVSLRMIHRFEGVILNRIPLLKKLKWRLFVTGNLLYGDLSDKNLAVTQPTDSLGNQYETVNPLGDTPYAEVSYGVENIFRFIRVDFIHRLTYLDNPDVNNFGIKISAWFRL</sequence>
<evidence type="ECO:0000313" key="2">
    <source>
        <dbReference type="Proteomes" id="UP000245535"/>
    </source>
</evidence>
<keyword evidence="1" id="KW-0121">Carboxypeptidase</keyword>
<dbReference type="AlphaFoldDB" id="A0A316A5A0"/>
<dbReference type="RefSeq" id="WP_109616400.1">
    <property type="nucleotide sequence ID" value="NZ_QGDO01000001.1"/>
</dbReference>
<gene>
    <name evidence="1" type="ORF">BC781_1011326</name>
</gene>
<keyword evidence="1" id="KW-0378">Hydrolase</keyword>
<dbReference type="OrthoDB" id="983143at2"/>
<organism evidence="1 2">
    <name type="scientific">Sediminitomix flava</name>
    <dbReference type="NCBI Taxonomy" id="379075"/>
    <lineage>
        <taxon>Bacteria</taxon>
        <taxon>Pseudomonadati</taxon>
        <taxon>Bacteroidota</taxon>
        <taxon>Cytophagia</taxon>
        <taxon>Cytophagales</taxon>
        <taxon>Flammeovirgaceae</taxon>
        <taxon>Sediminitomix</taxon>
    </lineage>
</organism>
<keyword evidence="2" id="KW-1185">Reference proteome</keyword>
<keyword evidence="1" id="KW-0645">Protease</keyword>
<dbReference type="Pfam" id="PF18939">
    <property type="entry name" value="DUF5686"/>
    <property type="match status" value="1"/>
</dbReference>
<proteinExistence type="predicted"/>
<dbReference type="SUPFAM" id="SSF49464">
    <property type="entry name" value="Carboxypeptidase regulatory domain-like"/>
    <property type="match status" value="1"/>
</dbReference>
<dbReference type="Proteomes" id="UP000245535">
    <property type="component" value="Unassembled WGS sequence"/>
</dbReference>
<dbReference type="InterPro" id="IPR008969">
    <property type="entry name" value="CarboxyPept-like_regulatory"/>
</dbReference>
<accession>A0A316A5A0</accession>
<dbReference type="EMBL" id="QGDO01000001">
    <property type="protein sequence ID" value="PWJ44937.1"/>
    <property type="molecule type" value="Genomic_DNA"/>
</dbReference>
<evidence type="ECO:0000313" key="1">
    <source>
        <dbReference type="EMBL" id="PWJ44937.1"/>
    </source>
</evidence>
<dbReference type="InterPro" id="IPR043741">
    <property type="entry name" value="DUF5686"/>
</dbReference>
<dbReference type="GO" id="GO:0004180">
    <property type="term" value="F:carboxypeptidase activity"/>
    <property type="evidence" value="ECO:0007669"/>
    <property type="project" value="UniProtKB-KW"/>
</dbReference>
<name>A0A316A5A0_SEDFL</name>
<protein>
    <submittedName>
        <fullName evidence="1">Carboxypeptidase-like protein</fullName>
    </submittedName>
</protein>
<reference evidence="1 2" key="1">
    <citation type="submission" date="2018-03" db="EMBL/GenBank/DDBJ databases">
        <title>Genomic Encyclopedia of Archaeal and Bacterial Type Strains, Phase II (KMG-II): from individual species to whole genera.</title>
        <authorList>
            <person name="Goeker M."/>
        </authorList>
    </citation>
    <scope>NUCLEOTIDE SEQUENCE [LARGE SCALE GENOMIC DNA]</scope>
    <source>
        <strain evidence="1 2">DSM 28229</strain>
    </source>
</reference>
<dbReference type="Pfam" id="PF13715">
    <property type="entry name" value="CarbopepD_reg_2"/>
    <property type="match status" value="1"/>
</dbReference>
<dbReference type="Gene3D" id="2.60.40.1120">
    <property type="entry name" value="Carboxypeptidase-like, regulatory domain"/>
    <property type="match status" value="1"/>
</dbReference>
<comment type="caution">
    <text evidence="1">The sequence shown here is derived from an EMBL/GenBank/DDBJ whole genome shotgun (WGS) entry which is preliminary data.</text>
</comment>